<dbReference type="InterPro" id="IPR011989">
    <property type="entry name" value="ARM-like"/>
</dbReference>
<proteinExistence type="predicted"/>
<accession>A0A286RD55</accession>
<protein>
    <recommendedName>
        <fullName evidence="3">Squalene cyclase C-terminal domain-containing protein</fullName>
    </recommendedName>
</protein>
<reference evidence="1 2" key="1">
    <citation type="journal article" name="Front. Microbiol.">
        <title>Sugar Metabolism of the First Thermophilic Planctomycete Thermogutta terrifontis: Comparative Genomic and Transcriptomic Approaches.</title>
        <authorList>
            <person name="Elcheninov A.G."/>
            <person name="Menzel P."/>
            <person name="Gudbergsdottir S.R."/>
            <person name="Slesarev A.I."/>
            <person name="Kadnikov V.V."/>
            <person name="Krogh A."/>
            <person name="Bonch-Osmolovskaya E.A."/>
            <person name="Peng X."/>
            <person name="Kublanov I.V."/>
        </authorList>
    </citation>
    <scope>NUCLEOTIDE SEQUENCE [LARGE SCALE GENOMIC DNA]</scope>
    <source>
        <strain evidence="1 2">R1</strain>
    </source>
</reference>
<sequence length="559" mass="61202">MPTNGVLADGRSLDFPFPVQAGGSVPVSVILVVLCLTAGQPAMGQLSPDSPVVRQAVERGLAFLEKPDSHYSGMQIGAWALNGLAMIKAHRPANHPVILEAAREICQRIPQSGQPQDFDIGSWDIYSTGLSIIFLCTYDPQNYRREIQAIINYLLYRQKPHGGWGYPPGHTHAATGDTSQTQYAVLGLWEAIQAGFSVPSEPLNRVALWLLRTQDPSGGYGYQGQVAPGPQLIPQNSVRIGMAVAGVGSAYVLASLLDRQRTSLPETDLPPALQRIDNARDSGQLRLSIDPSALRACLQRGNAYIHNNFKIPSGMYNYYYLYTLERYFTFRELVDGPGSTIPGWYEAGADFILKTQNSDGSWNHQCGAVPDTAFAILFLVRSTKQSIERVRDFGPGVLVGARGLPKETDNAIVRNGQVVALPLRTTPEDLIAILNSGEKSQVLGVIETLETLPPQQVRLLVSDQEEQLRRLAASDRPEAKIAALTALGRGGDVRNAPVLIFALNDPNPEVVLAADRALRRLSRRFEGGLRPNFTDTERQAAVAKWKAWYRQIDPTASFD</sequence>
<evidence type="ECO:0008006" key="3">
    <source>
        <dbReference type="Google" id="ProtNLM"/>
    </source>
</evidence>
<dbReference type="CDD" id="cd00688">
    <property type="entry name" value="ISOPREN_C2_like"/>
    <property type="match status" value="1"/>
</dbReference>
<name>A0A286RD55_9BACT</name>
<organism evidence="1 2">
    <name type="scientific">Thermogutta terrifontis</name>
    <dbReference type="NCBI Taxonomy" id="1331910"/>
    <lineage>
        <taxon>Bacteria</taxon>
        <taxon>Pseudomonadati</taxon>
        <taxon>Planctomycetota</taxon>
        <taxon>Planctomycetia</taxon>
        <taxon>Pirellulales</taxon>
        <taxon>Thermoguttaceae</taxon>
        <taxon>Thermogutta</taxon>
    </lineage>
</organism>
<dbReference type="InterPro" id="IPR016024">
    <property type="entry name" value="ARM-type_fold"/>
</dbReference>
<gene>
    <name evidence="1" type="ORF">THTE_1287</name>
</gene>
<keyword evidence="2" id="KW-1185">Reference proteome</keyword>
<dbReference type="RefSeq" id="WP_095414365.1">
    <property type="nucleotide sequence ID" value="NZ_CP018477.1"/>
</dbReference>
<dbReference type="SUPFAM" id="SSF48239">
    <property type="entry name" value="Terpenoid cyclases/Protein prenyltransferases"/>
    <property type="match status" value="1"/>
</dbReference>
<dbReference type="Gene3D" id="1.50.10.20">
    <property type="match status" value="1"/>
</dbReference>
<dbReference type="InterPro" id="IPR008930">
    <property type="entry name" value="Terpenoid_cyclase/PrenylTrfase"/>
</dbReference>
<evidence type="ECO:0000313" key="2">
    <source>
        <dbReference type="Proteomes" id="UP000215086"/>
    </source>
</evidence>
<evidence type="ECO:0000313" key="1">
    <source>
        <dbReference type="EMBL" id="ASV73889.1"/>
    </source>
</evidence>
<dbReference type="SUPFAM" id="SSF48371">
    <property type="entry name" value="ARM repeat"/>
    <property type="match status" value="1"/>
</dbReference>
<dbReference type="AlphaFoldDB" id="A0A286RD55"/>
<dbReference type="EMBL" id="CP018477">
    <property type="protein sequence ID" value="ASV73889.1"/>
    <property type="molecule type" value="Genomic_DNA"/>
</dbReference>
<dbReference type="OrthoDB" id="248095at2"/>
<dbReference type="Gene3D" id="1.25.10.10">
    <property type="entry name" value="Leucine-rich Repeat Variant"/>
    <property type="match status" value="1"/>
</dbReference>
<dbReference type="Proteomes" id="UP000215086">
    <property type="component" value="Chromosome"/>
</dbReference>
<dbReference type="KEGG" id="ttf:THTE_1287"/>